<dbReference type="EnsemblMetazoa" id="ISCW003801-RA">
    <property type="protein sequence ID" value="ISCW003801-PA"/>
    <property type="gene ID" value="ISCW003801"/>
</dbReference>
<keyword evidence="3" id="KW-0479">Metal-binding</keyword>
<reference evidence="4" key="2">
    <citation type="submission" date="2020-05" db="UniProtKB">
        <authorList>
            <consortium name="EnsemblMetazoa"/>
        </authorList>
    </citation>
    <scope>IDENTIFICATION</scope>
    <source>
        <strain evidence="4">wikel</strain>
    </source>
</reference>
<keyword evidence="2" id="KW-0597">Phosphoprotein</keyword>
<feature type="binding site" evidence="3">
    <location>
        <position position="31"/>
    </location>
    <ligand>
        <name>Zn(2+)</name>
        <dbReference type="ChEBI" id="CHEBI:29105"/>
        <label>2</label>
    </ligand>
</feature>
<reference evidence="5" key="1">
    <citation type="submission" date="2008-03" db="EMBL/GenBank/DDBJ databases">
        <title>Annotation of Ixodes scapularis.</title>
        <authorList>
            <consortium name="Ixodes scapularis Genome Project Consortium"/>
            <person name="Caler E."/>
            <person name="Hannick L.I."/>
            <person name="Bidwell S."/>
            <person name="Joardar V."/>
            <person name="Thiagarajan M."/>
            <person name="Amedeo P."/>
            <person name="Galinsky K.J."/>
            <person name="Schobel S."/>
            <person name="Inman J."/>
            <person name="Hostetler J."/>
            <person name="Miller J."/>
            <person name="Hammond M."/>
            <person name="Megy K."/>
            <person name="Lawson D."/>
            <person name="Kodira C."/>
            <person name="Sutton G."/>
            <person name="Meyer J."/>
            <person name="Hill C.A."/>
            <person name="Birren B."/>
            <person name="Nene V."/>
            <person name="Collins F."/>
            <person name="Alarcon-Chaidez F."/>
            <person name="Wikel S."/>
            <person name="Strausberg R."/>
        </authorList>
    </citation>
    <scope>NUCLEOTIDE SEQUENCE [LARGE SCALE GENOMIC DNA]</scope>
    <source>
        <strain evidence="5">Wikel</strain>
    </source>
</reference>
<protein>
    <recommendedName>
        <fullName evidence="1">alkaline phosphatase</fullName>
        <ecNumber evidence="1">3.1.3.1</ecNumber>
    </recommendedName>
</protein>
<dbReference type="InParanoid" id="A0A1S4KU92"/>
<dbReference type="SUPFAM" id="SSF53649">
    <property type="entry name" value="Alkaline phosphatase-like"/>
    <property type="match status" value="1"/>
</dbReference>
<dbReference type="InterPro" id="IPR001952">
    <property type="entry name" value="Alkaline_phosphatase"/>
</dbReference>
<proteinExistence type="predicted"/>
<dbReference type="PANTHER" id="PTHR11596:SF5">
    <property type="entry name" value="ALKALINE PHOSPHATASE"/>
    <property type="match status" value="1"/>
</dbReference>
<dbReference type="GO" id="GO:0004035">
    <property type="term" value="F:alkaline phosphatase activity"/>
    <property type="evidence" value="ECO:0007669"/>
    <property type="project" value="UniProtKB-EC"/>
</dbReference>
<dbReference type="PANTHER" id="PTHR11596">
    <property type="entry name" value="ALKALINE PHOSPHATASE"/>
    <property type="match status" value="1"/>
</dbReference>
<dbReference type="GO" id="GO:0046872">
    <property type="term" value="F:metal ion binding"/>
    <property type="evidence" value="ECO:0007669"/>
    <property type="project" value="UniProtKB-KW"/>
</dbReference>
<feature type="binding site" evidence="3">
    <location>
        <position position="68"/>
    </location>
    <ligand>
        <name>Zn(2+)</name>
        <dbReference type="ChEBI" id="CHEBI:29105"/>
        <label>2</label>
    </ligand>
</feature>
<evidence type="ECO:0000313" key="5">
    <source>
        <dbReference type="Proteomes" id="UP000001555"/>
    </source>
</evidence>
<sequence length="94" mass="10404">SLARVTDAGNLSFNHFFTFFFTGGRIDHGHHVTRAGLAMEEALEFDRAVEDTVRRLGSEDSLIVVTADHSHTFTMGGYPKRGNNILGECRQVPP</sequence>
<feature type="binding site" evidence="3">
    <location>
        <position position="69"/>
    </location>
    <ligand>
        <name>Zn(2+)</name>
        <dbReference type="ChEBI" id="CHEBI:29105"/>
        <label>2</label>
    </ligand>
</feature>
<dbReference type="InterPro" id="IPR017850">
    <property type="entry name" value="Alkaline_phosphatase_core_sf"/>
</dbReference>
<comment type="cofactor">
    <cofactor evidence="3">
        <name>Zn(2+)</name>
        <dbReference type="ChEBI" id="CHEBI:29105"/>
    </cofactor>
    <text evidence="3">Binds 2 Zn(2+) ions.</text>
</comment>
<dbReference type="Gene3D" id="3.40.720.10">
    <property type="entry name" value="Alkaline Phosphatase, subunit A"/>
    <property type="match status" value="1"/>
</dbReference>
<dbReference type="EC" id="3.1.3.1" evidence="1"/>
<evidence type="ECO:0000256" key="2">
    <source>
        <dbReference type="ARBA" id="ARBA00022553"/>
    </source>
</evidence>
<dbReference type="VEuPathDB" id="VectorBase:ISCI003801"/>
<evidence type="ECO:0000313" key="4">
    <source>
        <dbReference type="EnsemblMetazoa" id="ISCW003801-PA"/>
    </source>
</evidence>
<dbReference type="VEuPathDB" id="VectorBase:ISCP_022128"/>
<dbReference type="Pfam" id="PF00245">
    <property type="entry name" value="Alk_phosphatase"/>
    <property type="match status" value="1"/>
</dbReference>
<organism evidence="4 5">
    <name type="scientific">Ixodes scapularis</name>
    <name type="common">Black-legged tick</name>
    <name type="synonym">Deer tick</name>
    <dbReference type="NCBI Taxonomy" id="6945"/>
    <lineage>
        <taxon>Eukaryota</taxon>
        <taxon>Metazoa</taxon>
        <taxon>Ecdysozoa</taxon>
        <taxon>Arthropoda</taxon>
        <taxon>Chelicerata</taxon>
        <taxon>Arachnida</taxon>
        <taxon>Acari</taxon>
        <taxon>Parasitiformes</taxon>
        <taxon>Ixodida</taxon>
        <taxon>Ixodoidea</taxon>
        <taxon>Ixodidae</taxon>
        <taxon>Ixodinae</taxon>
        <taxon>Ixodes</taxon>
    </lineage>
</organism>
<evidence type="ECO:0000256" key="3">
    <source>
        <dbReference type="PIRSR" id="PIRSR601952-2"/>
    </source>
</evidence>
<dbReference type="OrthoDB" id="5818554at2759"/>
<keyword evidence="3" id="KW-0862">Zinc</keyword>
<name>A0A1S4KU92_IXOSC</name>
<dbReference type="EMBL" id="ABJB010219844">
    <property type="status" value="NOT_ANNOTATED_CDS"/>
    <property type="molecule type" value="Genomic_DNA"/>
</dbReference>
<evidence type="ECO:0000256" key="1">
    <source>
        <dbReference type="ARBA" id="ARBA00012647"/>
    </source>
</evidence>
<accession>A0A1S4KU92</accession>
<dbReference type="AlphaFoldDB" id="A0A1S4KU92"/>
<dbReference type="Proteomes" id="UP000001555">
    <property type="component" value="Unassembled WGS sequence"/>
</dbReference>
<dbReference type="VEuPathDB" id="VectorBase:ISCW003801"/>
<feature type="binding site" evidence="3">
    <location>
        <position position="27"/>
    </location>
    <ligand>
        <name>Zn(2+)</name>
        <dbReference type="ChEBI" id="CHEBI:29105"/>
        <label>2</label>
    </ligand>
</feature>
<keyword evidence="5" id="KW-1185">Reference proteome</keyword>